<evidence type="ECO:0000256" key="2">
    <source>
        <dbReference type="ARBA" id="ARBA00022857"/>
    </source>
</evidence>
<sequence>MVKIAVAGGSGQVAREVIDALAAAGKHEITIFSRNLRPVDGFPTGVRWRTVNYENKKDLVEAMQGTHTLLSFVQLLADPTNQSQKNLIDAATTAGVKRFAPSEYGSAGTAYMPWWAGKEDIRNYLRKVNENGKVLEYTFFQPGLFLDYLASPYKTTRHTDPLDTVFDFQNRRAIAVNGHEDAAITLTTAADLASVVARAVEYDGQWPEIGGIRGNRMTFSQVTEIGGKIRGRPFAVDRVELQDLQAGCLKTSWTLGEKHQAVADEQSSDLLTKVPIGILLSSVKGAWDVSDDFNQFFPDYKFDGIEDVLAKVWDGKA</sequence>
<keyword evidence="3" id="KW-0560">Oxidoreductase</keyword>
<dbReference type="Proteomes" id="UP000034680">
    <property type="component" value="Unassembled WGS sequence"/>
</dbReference>
<evidence type="ECO:0000259" key="4">
    <source>
        <dbReference type="Pfam" id="PF05368"/>
    </source>
</evidence>
<feature type="domain" description="NmrA-like" evidence="4">
    <location>
        <begin position="3"/>
        <end position="245"/>
    </location>
</feature>
<comment type="caution">
    <text evidence="5">The sequence shown here is derived from an EMBL/GenBank/DDBJ whole genome shotgun (WGS) entry which is preliminary data.</text>
</comment>
<proteinExistence type="inferred from homology"/>
<evidence type="ECO:0000256" key="1">
    <source>
        <dbReference type="ARBA" id="ARBA00005725"/>
    </source>
</evidence>
<dbReference type="SUPFAM" id="SSF51735">
    <property type="entry name" value="NAD(P)-binding Rossmann-fold domains"/>
    <property type="match status" value="1"/>
</dbReference>
<evidence type="ECO:0000256" key="3">
    <source>
        <dbReference type="ARBA" id="ARBA00023002"/>
    </source>
</evidence>
<keyword evidence="6" id="KW-1185">Reference proteome</keyword>
<dbReference type="AlphaFoldDB" id="A0A0G2F5D8"/>
<name>A0A0G2F5D8_9PEZI</name>
<dbReference type="InterPro" id="IPR051609">
    <property type="entry name" value="NmrA/Isoflavone_reductase-like"/>
</dbReference>
<comment type="similarity">
    <text evidence="1">Belongs to the NmrA-type oxidoreductase family. Isoflavone reductase subfamily.</text>
</comment>
<dbReference type="PANTHER" id="PTHR47706">
    <property type="entry name" value="NMRA-LIKE FAMILY PROTEIN"/>
    <property type="match status" value="1"/>
</dbReference>
<gene>
    <name evidence="5" type="ORF">UCDDA912_g10105</name>
</gene>
<dbReference type="GO" id="GO:0016491">
    <property type="term" value="F:oxidoreductase activity"/>
    <property type="evidence" value="ECO:0007669"/>
    <property type="project" value="UniProtKB-KW"/>
</dbReference>
<dbReference type="EMBL" id="LCUC01000571">
    <property type="protein sequence ID" value="KKY29972.1"/>
    <property type="molecule type" value="Genomic_DNA"/>
</dbReference>
<organism evidence="5 6">
    <name type="scientific">Diaporthe ampelina</name>
    <dbReference type="NCBI Taxonomy" id="1214573"/>
    <lineage>
        <taxon>Eukaryota</taxon>
        <taxon>Fungi</taxon>
        <taxon>Dikarya</taxon>
        <taxon>Ascomycota</taxon>
        <taxon>Pezizomycotina</taxon>
        <taxon>Sordariomycetes</taxon>
        <taxon>Sordariomycetidae</taxon>
        <taxon>Diaporthales</taxon>
        <taxon>Diaporthaceae</taxon>
        <taxon>Diaporthe</taxon>
    </lineage>
</organism>
<reference evidence="5 6" key="2">
    <citation type="submission" date="2015-05" db="EMBL/GenBank/DDBJ databases">
        <authorList>
            <person name="Morales-Cruz A."/>
            <person name="Amrine K.C."/>
            <person name="Cantu D."/>
        </authorList>
    </citation>
    <scope>NUCLEOTIDE SEQUENCE [LARGE SCALE GENOMIC DNA]</scope>
    <source>
        <strain evidence="5">DA912</strain>
    </source>
</reference>
<protein>
    <submittedName>
        <fullName evidence="5">Putativelike family protein</fullName>
    </submittedName>
</protein>
<dbReference type="InterPro" id="IPR008030">
    <property type="entry name" value="NmrA-like"/>
</dbReference>
<dbReference type="OrthoDB" id="10000533at2759"/>
<dbReference type="PANTHER" id="PTHR47706:SF4">
    <property type="entry name" value="NMRA-LIKE DOMAIN-CONTAINING PROTEIN"/>
    <property type="match status" value="1"/>
</dbReference>
<dbReference type="Gene3D" id="3.40.50.720">
    <property type="entry name" value="NAD(P)-binding Rossmann-like Domain"/>
    <property type="match status" value="1"/>
</dbReference>
<keyword evidence="2" id="KW-0521">NADP</keyword>
<reference evidence="5 6" key="1">
    <citation type="submission" date="2015-05" db="EMBL/GenBank/DDBJ databases">
        <title>Distinctive expansion of gene families associated with plant cell wall degradation and secondary metabolism in the genomes of grapevine trunk pathogens.</title>
        <authorList>
            <person name="Lawrence D.P."/>
            <person name="Travadon R."/>
            <person name="Rolshausen P.E."/>
            <person name="Baumgartner K."/>
        </authorList>
    </citation>
    <scope>NUCLEOTIDE SEQUENCE [LARGE SCALE GENOMIC DNA]</scope>
    <source>
        <strain evidence="5">DA912</strain>
    </source>
</reference>
<evidence type="ECO:0000313" key="6">
    <source>
        <dbReference type="Proteomes" id="UP000034680"/>
    </source>
</evidence>
<evidence type="ECO:0000313" key="5">
    <source>
        <dbReference type="EMBL" id="KKY29972.1"/>
    </source>
</evidence>
<dbReference type="InterPro" id="IPR036291">
    <property type="entry name" value="NAD(P)-bd_dom_sf"/>
</dbReference>
<dbReference type="Pfam" id="PF05368">
    <property type="entry name" value="NmrA"/>
    <property type="match status" value="1"/>
</dbReference>
<accession>A0A0G2F5D8</accession>